<feature type="transmembrane region" description="Helical" evidence="1">
    <location>
        <begin position="118"/>
        <end position="135"/>
    </location>
</feature>
<evidence type="ECO:0000256" key="1">
    <source>
        <dbReference type="SAM" id="Phobius"/>
    </source>
</evidence>
<evidence type="ECO:0000313" key="2">
    <source>
        <dbReference type="EMBL" id="KAK3174369.1"/>
    </source>
</evidence>
<gene>
    <name evidence="2" type="ORF">OEA41_001613</name>
</gene>
<dbReference type="AlphaFoldDB" id="A0AAD9ZAD4"/>
<accession>A0AAD9ZAD4</accession>
<keyword evidence="1" id="KW-0812">Transmembrane</keyword>
<keyword evidence="1" id="KW-0472">Membrane</keyword>
<dbReference type="EMBL" id="JASNWA010000006">
    <property type="protein sequence ID" value="KAK3174369.1"/>
    <property type="molecule type" value="Genomic_DNA"/>
</dbReference>
<sequence length="248" mass="26916">MANFPNGTFVTNATSGDLIVALSLPPEALYNYTLTMAQQIYDKINATLAEVICEGATDATRQLMWPAFPRPNYRNADESEGFMSAFIVGIVGVTGIAWGGTHLAIAHKWPTQNITIEPILAATTAVEFIFLTVLWRPQSVPKRWIGRAEARVLNAFILVGEQLLKGLQKIQSSTCFSTVIAQTGLSRVIARAQEKVQVFRFGYGTDTGSMSAANLVDVGRDMEMGNIGNSVAQATEEITQMVVDAVIL</sequence>
<protein>
    <submittedName>
        <fullName evidence="2">Uncharacterized protein</fullName>
    </submittedName>
</protein>
<comment type="caution">
    <text evidence="2">The sequence shown here is derived from an EMBL/GenBank/DDBJ whole genome shotgun (WGS) entry which is preliminary data.</text>
</comment>
<proteinExistence type="predicted"/>
<evidence type="ECO:0000313" key="3">
    <source>
        <dbReference type="Proteomes" id="UP001276659"/>
    </source>
</evidence>
<keyword evidence="3" id="KW-1185">Reference proteome</keyword>
<dbReference type="Proteomes" id="UP001276659">
    <property type="component" value="Unassembled WGS sequence"/>
</dbReference>
<reference evidence="2" key="1">
    <citation type="submission" date="2022-11" db="EMBL/GenBank/DDBJ databases">
        <title>Chromosomal genome sequence assembly and mating type (MAT) locus characterization of the leprose asexual lichenized fungus Lepraria neglecta (Nyl.) Erichsen.</title>
        <authorList>
            <person name="Allen J.L."/>
            <person name="Pfeffer B."/>
        </authorList>
    </citation>
    <scope>NUCLEOTIDE SEQUENCE</scope>
    <source>
        <strain evidence="2">Allen 5258</strain>
    </source>
</reference>
<name>A0AAD9ZAD4_9LECA</name>
<feature type="transmembrane region" description="Helical" evidence="1">
    <location>
        <begin position="82"/>
        <end position="106"/>
    </location>
</feature>
<organism evidence="2 3">
    <name type="scientific">Lepraria neglecta</name>
    <dbReference type="NCBI Taxonomy" id="209136"/>
    <lineage>
        <taxon>Eukaryota</taxon>
        <taxon>Fungi</taxon>
        <taxon>Dikarya</taxon>
        <taxon>Ascomycota</taxon>
        <taxon>Pezizomycotina</taxon>
        <taxon>Lecanoromycetes</taxon>
        <taxon>OSLEUM clade</taxon>
        <taxon>Lecanoromycetidae</taxon>
        <taxon>Lecanorales</taxon>
        <taxon>Lecanorineae</taxon>
        <taxon>Stereocaulaceae</taxon>
        <taxon>Lepraria</taxon>
    </lineage>
</organism>
<keyword evidence="1" id="KW-1133">Transmembrane helix</keyword>